<proteinExistence type="predicted"/>
<dbReference type="InterPro" id="IPR043130">
    <property type="entry name" value="CDP-OH_PTrfase_TM_dom"/>
</dbReference>
<comment type="caution">
    <text evidence="2">The sequence shown here is derived from an EMBL/GenBank/DDBJ whole genome shotgun (WGS) entry which is preliminary data.</text>
</comment>
<keyword evidence="1" id="KW-0812">Transmembrane</keyword>
<feature type="transmembrane region" description="Helical" evidence="1">
    <location>
        <begin position="55"/>
        <end position="77"/>
    </location>
</feature>
<accession>A0A2S7KAS3</accession>
<dbReference type="GO" id="GO:0016020">
    <property type="term" value="C:membrane"/>
    <property type="evidence" value="ECO:0007669"/>
    <property type="project" value="InterPro"/>
</dbReference>
<gene>
    <name evidence="2" type="ORF">CW354_01805</name>
</gene>
<sequence length="204" mass="21507">MASIYDLKPKFQALLRPFCGRLAGAGVTANQVTLIACGLSLAHGAAHLMNPGAKWVLALLPLILFLRMALNAIDGMLAREFGQASKLGAILNELTDVISDAALYLPFVFIPGLPASLVVVAVTLGIIAEMTGVVAVQIGASRRYDGPFGKSDRAFFFGALALLLVFFEAGWWSTVLMAFACALGAATIVNRARSALKEVSHADT</sequence>
<dbReference type="InterPro" id="IPR000462">
    <property type="entry name" value="CDP-OH_P_trans"/>
</dbReference>
<organism evidence="2 3">
    <name type="scientific">Hyphococcus luteus</name>
    <dbReference type="NCBI Taxonomy" id="2058213"/>
    <lineage>
        <taxon>Bacteria</taxon>
        <taxon>Pseudomonadati</taxon>
        <taxon>Pseudomonadota</taxon>
        <taxon>Alphaproteobacteria</taxon>
        <taxon>Parvularculales</taxon>
        <taxon>Parvularculaceae</taxon>
        <taxon>Hyphococcus</taxon>
    </lineage>
</organism>
<feature type="transmembrane region" description="Helical" evidence="1">
    <location>
        <begin position="116"/>
        <end position="140"/>
    </location>
</feature>
<dbReference type="Proteomes" id="UP000239504">
    <property type="component" value="Unassembled WGS sequence"/>
</dbReference>
<dbReference type="GO" id="GO:0008654">
    <property type="term" value="P:phospholipid biosynthetic process"/>
    <property type="evidence" value="ECO:0007669"/>
    <property type="project" value="InterPro"/>
</dbReference>
<evidence type="ECO:0000313" key="2">
    <source>
        <dbReference type="EMBL" id="PQA89624.1"/>
    </source>
</evidence>
<dbReference type="GO" id="GO:0016780">
    <property type="term" value="F:phosphotransferase activity, for other substituted phosphate groups"/>
    <property type="evidence" value="ECO:0007669"/>
    <property type="project" value="InterPro"/>
</dbReference>
<dbReference type="RefSeq" id="WP_104828326.1">
    <property type="nucleotide sequence ID" value="NZ_PJCH01000001.1"/>
</dbReference>
<evidence type="ECO:0008006" key="4">
    <source>
        <dbReference type="Google" id="ProtNLM"/>
    </source>
</evidence>
<evidence type="ECO:0000256" key="1">
    <source>
        <dbReference type="SAM" id="Phobius"/>
    </source>
</evidence>
<feature type="transmembrane region" description="Helical" evidence="1">
    <location>
        <begin position="21"/>
        <end position="43"/>
    </location>
</feature>
<dbReference type="AlphaFoldDB" id="A0A2S7KAS3"/>
<dbReference type="EMBL" id="PJCH01000001">
    <property type="protein sequence ID" value="PQA89624.1"/>
    <property type="molecule type" value="Genomic_DNA"/>
</dbReference>
<dbReference type="Pfam" id="PF01066">
    <property type="entry name" value="CDP-OH_P_transf"/>
    <property type="match status" value="1"/>
</dbReference>
<keyword evidence="3" id="KW-1185">Reference proteome</keyword>
<feature type="transmembrane region" description="Helical" evidence="1">
    <location>
        <begin position="152"/>
        <end position="169"/>
    </location>
</feature>
<dbReference type="OrthoDB" id="1034332at2"/>
<keyword evidence="1" id="KW-1133">Transmembrane helix</keyword>
<keyword evidence="1" id="KW-0472">Membrane</keyword>
<name>A0A2S7KAS3_9PROT</name>
<dbReference type="Gene3D" id="1.20.120.1760">
    <property type="match status" value="1"/>
</dbReference>
<reference evidence="2 3" key="1">
    <citation type="submission" date="2017-12" db="EMBL/GenBank/DDBJ databases">
        <authorList>
            <person name="Hurst M.R.H."/>
        </authorList>
    </citation>
    <scope>NUCLEOTIDE SEQUENCE [LARGE SCALE GENOMIC DNA]</scope>
    <source>
        <strain evidence="2 3">SY-3-19</strain>
    </source>
</reference>
<protein>
    <recommendedName>
        <fullName evidence="4">CDP-alcohol phosphatidyltransferase</fullName>
    </recommendedName>
</protein>
<evidence type="ECO:0000313" key="3">
    <source>
        <dbReference type="Proteomes" id="UP000239504"/>
    </source>
</evidence>